<sequence length="254" mass="27330">MICSMMRTILSRLAIAARGAADTIAASLDDGNRSATLSPDVRRTTACSAARYSPLCSHRLPTEHRSTVSLTILVTISLRLTAAPAVAAADRSRMSRATSSSRTRRNERTRDAVRSSWVSSLRSWRHRSPYGDSTTSRPPKLNAAAAAVRWRSANARSWLRRTSRAASGDDATTVPTSPNQSCISGAPCLRASLRIALWTLSLEDTTWWMLPISGSVHGPGGRLSLGFAANDIISLETTTTNRMDAPMASTTLSS</sequence>
<dbReference type="Gramene" id="Os04t0338950-00">
    <property type="protein sequence ID" value="Os04t0338950-00"/>
    <property type="gene ID" value="Os04g0338950"/>
</dbReference>
<keyword evidence="4" id="KW-1185">Reference proteome</keyword>
<evidence type="ECO:0000256" key="1">
    <source>
        <dbReference type="SAM" id="MobiDB-lite"/>
    </source>
</evidence>
<dbReference type="Proteomes" id="UP000059680">
    <property type="component" value="Chromosome 4"/>
</dbReference>
<feature type="chain" id="PRO_5006056610" evidence="2">
    <location>
        <begin position="22"/>
        <end position="254"/>
    </location>
</feature>
<name>A0A0P0W945_ORYSJ</name>
<protein>
    <submittedName>
        <fullName evidence="3">Os04g0338950 protein</fullName>
    </submittedName>
</protein>
<reference evidence="3 4" key="3">
    <citation type="journal article" date="2013" name="Rice">
        <title>Improvement of the Oryza sativa Nipponbare reference genome using next generation sequence and optical map data.</title>
        <authorList>
            <person name="Kawahara Y."/>
            <person name="de la Bastide M."/>
            <person name="Hamilton J.P."/>
            <person name="Kanamori H."/>
            <person name="McCombie W.R."/>
            <person name="Ouyang S."/>
            <person name="Schwartz D.C."/>
            <person name="Tanaka T."/>
            <person name="Wu J."/>
            <person name="Zhou S."/>
            <person name="Childs K.L."/>
            <person name="Davidson R.M."/>
            <person name="Lin H."/>
            <person name="Quesada-Ocampo L."/>
            <person name="Vaillancourt B."/>
            <person name="Sakai H."/>
            <person name="Lee S.S."/>
            <person name="Kim J."/>
            <person name="Numa H."/>
            <person name="Itoh T."/>
            <person name="Buell C.R."/>
            <person name="Matsumoto T."/>
        </authorList>
    </citation>
    <scope>NUCLEOTIDE SEQUENCE [LARGE SCALE GENOMIC DNA]</scope>
    <source>
        <strain evidence="4">cv. Nipponbare</strain>
    </source>
</reference>
<dbReference type="AlphaFoldDB" id="A0A0P0W945"/>
<keyword evidence="2" id="KW-0732">Signal</keyword>
<accession>A0A0P0W945</accession>
<feature type="non-terminal residue" evidence="3">
    <location>
        <position position="254"/>
    </location>
</feature>
<dbReference type="EMBL" id="AP014960">
    <property type="protein sequence ID" value="BAS88653.1"/>
    <property type="molecule type" value="Genomic_DNA"/>
</dbReference>
<evidence type="ECO:0000313" key="4">
    <source>
        <dbReference type="Proteomes" id="UP000059680"/>
    </source>
</evidence>
<reference evidence="3 4" key="2">
    <citation type="journal article" date="2013" name="Plant Cell Physiol.">
        <title>Rice Annotation Project Database (RAP-DB): an integrative and interactive database for rice genomics.</title>
        <authorList>
            <person name="Sakai H."/>
            <person name="Lee S.S."/>
            <person name="Tanaka T."/>
            <person name="Numa H."/>
            <person name="Kim J."/>
            <person name="Kawahara Y."/>
            <person name="Wakimoto H."/>
            <person name="Yang C.C."/>
            <person name="Iwamoto M."/>
            <person name="Abe T."/>
            <person name="Yamada Y."/>
            <person name="Muto A."/>
            <person name="Inokuchi H."/>
            <person name="Ikemura T."/>
            <person name="Matsumoto T."/>
            <person name="Sasaki T."/>
            <person name="Itoh T."/>
        </authorList>
    </citation>
    <scope>NUCLEOTIDE SEQUENCE [LARGE SCALE GENOMIC DNA]</scope>
    <source>
        <strain evidence="4">cv. Nipponbare</strain>
    </source>
</reference>
<gene>
    <name evidence="3" type="ordered locus">Os04g0338950</name>
    <name evidence="3" type="ORF">OSNPB_040338950</name>
</gene>
<proteinExistence type="predicted"/>
<dbReference type="PaxDb" id="39947-A0A0P0W945"/>
<feature type="region of interest" description="Disordered" evidence="1">
    <location>
        <begin position="89"/>
        <end position="112"/>
    </location>
</feature>
<dbReference type="FunCoup" id="A0A0P0W945">
    <property type="interactions" value="331"/>
</dbReference>
<evidence type="ECO:0000313" key="3">
    <source>
        <dbReference type="EMBL" id="BAS88653.1"/>
    </source>
</evidence>
<evidence type="ECO:0000256" key="2">
    <source>
        <dbReference type="SAM" id="SignalP"/>
    </source>
</evidence>
<feature type="signal peptide" evidence="2">
    <location>
        <begin position="1"/>
        <end position="21"/>
    </location>
</feature>
<organism evidence="3 4">
    <name type="scientific">Oryza sativa subsp. japonica</name>
    <name type="common">Rice</name>
    <dbReference type="NCBI Taxonomy" id="39947"/>
    <lineage>
        <taxon>Eukaryota</taxon>
        <taxon>Viridiplantae</taxon>
        <taxon>Streptophyta</taxon>
        <taxon>Embryophyta</taxon>
        <taxon>Tracheophyta</taxon>
        <taxon>Spermatophyta</taxon>
        <taxon>Magnoliopsida</taxon>
        <taxon>Liliopsida</taxon>
        <taxon>Poales</taxon>
        <taxon>Poaceae</taxon>
        <taxon>BOP clade</taxon>
        <taxon>Oryzoideae</taxon>
        <taxon>Oryzeae</taxon>
        <taxon>Oryzinae</taxon>
        <taxon>Oryza</taxon>
        <taxon>Oryza sativa</taxon>
    </lineage>
</organism>
<feature type="region of interest" description="Disordered" evidence="1">
    <location>
        <begin position="161"/>
        <end position="180"/>
    </location>
</feature>
<feature type="compositionally biased region" description="Low complexity" evidence="1">
    <location>
        <begin position="89"/>
        <end position="101"/>
    </location>
</feature>
<dbReference type="InParanoid" id="A0A0P0W945"/>
<reference evidence="4" key="1">
    <citation type="journal article" date="2005" name="Nature">
        <title>The map-based sequence of the rice genome.</title>
        <authorList>
            <consortium name="International rice genome sequencing project (IRGSP)"/>
            <person name="Matsumoto T."/>
            <person name="Wu J."/>
            <person name="Kanamori H."/>
            <person name="Katayose Y."/>
            <person name="Fujisawa M."/>
            <person name="Namiki N."/>
            <person name="Mizuno H."/>
            <person name="Yamamoto K."/>
            <person name="Antonio B.A."/>
            <person name="Baba T."/>
            <person name="Sakata K."/>
            <person name="Nagamura Y."/>
            <person name="Aoki H."/>
            <person name="Arikawa K."/>
            <person name="Arita K."/>
            <person name="Bito T."/>
            <person name="Chiden Y."/>
            <person name="Fujitsuka N."/>
            <person name="Fukunaka R."/>
            <person name="Hamada M."/>
            <person name="Harada C."/>
            <person name="Hayashi A."/>
            <person name="Hijishita S."/>
            <person name="Honda M."/>
            <person name="Hosokawa S."/>
            <person name="Ichikawa Y."/>
            <person name="Idonuma A."/>
            <person name="Iijima M."/>
            <person name="Ikeda M."/>
            <person name="Ikeno M."/>
            <person name="Ito K."/>
            <person name="Ito S."/>
            <person name="Ito T."/>
            <person name="Ito Y."/>
            <person name="Ito Y."/>
            <person name="Iwabuchi A."/>
            <person name="Kamiya K."/>
            <person name="Karasawa W."/>
            <person name="Kurita K."/>
            <person name="Katagiri S."/>
            <person name="Kikuta A."/>
            <person name="Kobayashi H."/>
            <person name="Kobayashi N."/>
            <person name="Machita K."/>
            <person name="Maehara T."/>
            <person name="Masukawa M."/>
            <person name="Mizubayashi T."/>
            <person name="Mukai Y."/>
            <person name="Nagasaki H."/>
            <person name="Nagata Y."/>
            <person name="Naito S."/>
            <person name="Nakashima M."/>
            <person name="Nakama Y."/>
            <person name="Nakamichi Y."/>
            <person name="Nakamura M."/>
            <person name="Meguro A."/>
            <person name="Negishi M."/>
            <person name="Ohta I."/>
            <person name="Ohta T."/>
            <person name="Okamoto M."/>
            <person name="Ono N."/>
            <person name="Saji S."/>
            <person name="Sakaguchi M."/>
            <person name="Sakai K."/>
            <person name="Shibata M."/>
            <person name="Shimokawa T."/>
            <person name="Song J."/>
            <person name="Takazaki Y."/>
            <person name="Terasawa K."/>
            <person name="Tsugane M."/>
            <person name="Tsuji K."/>
            <person name="Ueda S."/>
            <person name="Waki K."/>
            <person name="Yamagata H."/>
            <person name="Yamamoto M."/>
            <person name="Yamamoto S."/>
            <person name="Yamane H."/>
            <person name="Yoshiki S."/>
            <person name="Yoshihara R."/>
            <person name="Yukawa K."/>
            <person name="Zhong H."/>
            <person name="Yano M."/>
            <person name="Yuan Q."/>
            <person name="Ouyang S."/>
            <person name="Liu J."/>
            <person name="Jones K.M."/>
            <person name="Gansberger K."/>
            <person name="Moffat K."/>
            <person name="Hill J."/>
            <person name="Bera J."/>
            <person name="Fadrosh D."/>
            <person name="Jin S."/>
            <person name="Johri S."/>
            <person name="Kim M."/>
            <person name="Overton L."/>
            <person name="Reardon M."/>
            <person name="Tsitrin T."/>
            <person name="Vuong H."/>
            <person name="Weaver B."/>
            <person name="Ciecko A."/>
            <person name="Tallon L."/>
            <person name="Jackson J."/>
            <person name="Pai G."/>
            <person name="Aken S.V."/>
            <person name="Utterback T."/>
            <person name="Reidmuller S."/>
            <person name="Feldblyum T."/>
            <person name="Hsiao J."/>
            <person name="Zismann V."/>
            <person name="Iobst S."/>
            <person name="de Vazeille A.R."/>
            <person name="Buell C.R."/>
            <person name="Ying K."/>
            <person name="Li Y."/>
            <person name="Lu T."/>
            <person name="Huang Y."/>
            <person name="Zhao Q."/>
            <person name="Feng Q."/>
            <person name="Zhang L."/>
            <person name="Zhu J."/>
            <person name="Weng Q."/>
            <person name="Mu J."/>
            <person name="Lu Y."/>
            <person name="Fan D."/>
            <person name="Liu Y."/>
            <person name="Guan J."/>
            <person name="Zhang Y."/>
            <person name="Yu S."/>
            <person name="Liu X."/>
            <person name="Zhang Y."/>
            <person name="Hong G."/>
            <person name="Han B."/>
            <person name="Choisne N."/>
            <person name="Demange N."/>
            <person name="Orjeda G."/>
            <person name="Samain S."/>
            <person name="Cattolico L."/>
            <person name="Pelletier E."/>
            <person name="Couloux A."/>
            <person name="Segurens B."/>
            <person name="Wincker P."/>
            <person name="D'Hont A."/>
            <person name="Scarpelli C."/>
            <person name="Weissenbach J."/>
            <person name="Salanoubat M."/>
            <person name="Quetier F."/>
            <person name="Yu Y."/>
            <person name="Kim H.R."/>
            <person name="Rambo T."/>
            <person name="Currie J."/>
            <person name="Collura K."/>
            <person name="Luo M."/>
            <person name="Yang T."/>
            <person name="Ammiraju J.S.S."/>
            <person name="Engler F."/>
            <person name="Soderlund C."/>
            <person name="Wing R.A."/>
            <person name="Palmer L.E."/>
            <person name="de la Bastide M."/>
            <person name="Spiegel L."/>
            <person name="Nascimento L."/>
            <person name="Zutavern T."/>
            <person name="O'Shaughnessy A."/>
            <person name="Dike S."/>
            <person name="Dedhia N."/>
            <person name="Preston R."/>
            <person name="Balija V."/>
            <person name="McCombie W.R."/>
            <person name="Chow T."/>
            <person name="Chen H."/>
            <person name="Chung M."/>
            <person name="Chen C."/>
            <person name="Shaw J."/>
            <person name="Wu H."/>
            <person name="Hsiao K."/>
            <person name="Chao Y."/>
            <person name="Chu M."/>
            <person name="Cheng C."/>
            <person name="Hour A."/>
            <person name="Lee P."/>
            <person name="Lin S."/>
            <person name="Lin Y."/>
            <person name="Liou J."/>
            <person name="Liu S."/>
            <person name="Hsing Y."/>
            <person name="Raghuvanshi S."/>
            <person name="Mohanty A."/>
            <person name="Bharti A.K."/>
            <person name="Gaur A."/>
            <person name="Gupta V."/>
            <person name="Kumar D."/>
            <person name="Ravi V."/>
            <person name="Vij S."/>
            <person name="Kapur A."/>
            <person name="Khurana P."/>
            <person name="Khurana P."/>
            <person name="Khurana J.P."/>
            <person name="Tyagi A.K."/>
            <person name="Gaikwad K."/>
            <person name="Singh A."/>
            <person name="Dalal V."/>
            <person name="Srivastava S."/>
            <person name="Dixit A."/>
            <person name="Pal A.K."/>
            <person name="Ghazi I.A."/>
            <person name="Yadav M."/>
            <person name="Pandit A."/>
            <person name="Bhargava A."/>
            <person name="Sureshbabu K."/>
            <person name="Batra K."/>
            <person name="Sharma T.R."/>
            <person name="Mohapatra T."/>
            <person name="Singh N.K."/>
            <person name="Messing J."/>
            <person name="Nelson A.B."/>
            <person name="Fuks G."/>
            <person name="Kavchok S."/>
            <person name="Keizer G."/>
            <person name="Linton E."/>
            <person name="Llaca V."/>
            <person name="Song R."/>
            <person name="Tanyolac B."/>
            <person name="Young S."/>
            <person name="Ho-Il K."/>
            <person name="Hahn J.H."/>
            <person name="Sangsakoo G."/>
            <person name="Vanavichit A."/>
            <person name="de Mattos Luiz.A.T."/>
            <person name="Zimmer P.D."/>
            <person name="Malone G."/>
            <person name="Dellagostin O."/>
            <person name="de Oliveira A.C."/>
            <person name="Bevan M."/>
            <person name="Bancroft I."/>
            <person name="Minx P."/>
            <person name="Cordum H."/>
            <person name="Wilson R."/>
            <person name="Cheng Z."/>
            <person name="Jin W."/>
            <person name="Jiang J."/>
            <person name="Leong S.A."/>
            <person name="Iwama H."/>
            <person name="Gojobori T."/>
            <person name="Itoh T."/>
            <person name="Niimura Y."/>
            <person name="Fujii Y."/>
            <person name="Habara T."/>
            <person name="Sakai H."/>
            <person name="Sato Y."/>
            <person name="Wilson G."/>
            <person name="Kumar K."/>
            <person name="McCouch S."/>
            <person name="Juretic N."/>
            <person name="Hoen D."/>
            <person name="Wright S."/>
            <person name="Bruskiewich R."/>
            <person name="Bureau T."/>
            <person name="Miyao A."/>
            <person name="Hirochika H."/>
            <person name="Nishikawa T."/>
            <person name="Kadowaki K."/>
            <person name="Sugiura M."/>
            <person name="Burr B."/>
            <person name="Sasaki T."/>
        </authorList>
    </citation>
    <scope>NUCLEOTIDE SEQUENCE [LARGE SCALE GENOMIC DNA]</scope>
    <source>
        <strain evidence="4">cv. Nipponbare</strain>
    </source>
</reference>